<proteinExistence type="inferred from homology"/>
<keyword evidence="4 5" id="KW-0418">Kinase</keyword>
<dbReference type="GO" id="GO:0005524">
    <property type="term" value="F:ATP binding"/>
    <property type="evidence" value="ECO:0007669"/>
    <property type="project" value="UniProtKB-UniRule"/>
</dbReference>
<evidence type="ECO:0000256" key="1">
    <source>
        <dbReference type="ARBA" id="ARBA00022679"/>
    </source>
</evidence>
<dbReference type="Gene3D" id="3.40.50.300">
    <property type="entry name" value="P-loop containing nucleotide triphosphate hydrolases"/>
    <property type="match status" value="1"/>
</dbReference>
<keyword evidence="3 5" id="KW-0547">Nucleotide-binding</keyword>
<dbReference type="PRINTS" id="PR00094">
    <property type="entry name" value="ADENYLTKNASE"/>
</dbReference>
<gene>
    <name evidence="5" type="primary">adk</name>
    <name evidence="8" type="ORF">EJ997_00905</name>
</gene>
<evidence type="ECO:0000256" key="3">
    <source>
        <dbReference type="ARBA" id="ARBA00022741"/>
    </source>
</evidence>
<feature type="binding site" evidence="5">
    <location>
        <position position="29"/>
    </location>
    <ligand>
        <name>AMP</name>
        <dbReference type="ChEBI" id="CHEBI:456215"/>
    </ligand>
</feature>
<keyword evidence="9" id="KW-1185">Reference proteome</keyword>
<dbReference type="NCBIfam" id="NF011105">
    <property type="entry name" value="PRK14532.1"/>
    <property type="match status" value="1"/>
</dbReference>
<dbReference type="GO" id="GO:0044209">
    <property type="term" value="P:AMP salvage"/>
    <property type="evidence" value="ECO:0007669"/>
    <property type="project" value="UniProtKB-UniRule"/>
</dbReference>
<keyword evidence="5" id="KW-0963">Cytoplasm</keyword>
<dbReference type="HAMAP" id="MF_00235">
    <property type="entry name" value="Adenylate_kinase_Adk"/>
    <property type="match status" value="1"/>
</dbReference>
<dbReference type="InterPro" id="IPR000850">
    <property type="entry name" value="Adenylat/UMP-CMP_kin"/>
</dbReference>
<dbReference type="PROSITE" id="PS00113">
    <property type="entry name" value="ADENYLATE_KINASE"/>
    <property type="match status" value="1"/>
</dbReference>
<evidence type="ECO:0000256" key="5">
    <source>
        <dbReference type="HAMAP-Rule" id="MF_00235"/>
    </source>
</evidence>
<feature type="binding site" evidence="5">
    <location>
        <position position="125"/>
    </location>
    <ligand>
        <name>ATP</name>
        <dbReference type="ChEBI" id="CHEBI:30616"/>
    </ligand>
</feature>
<dbReference type="CDD" id="cd01428">
    <property type="entry name" value="ADK"/>
    <property type="match status" value="1"/>
</dbReference>
<dbReference type="PANTHER" id="PTHR23359">
    <property type="entry name" value="NUCLEOTIDE KINASE"/>
    <property type="match status" value="1"/>
</dbReference>
<sequence>MIILGAPGAGKGTQAKVLCEKLGIPQISTGAIFRANISEGTDLGKLAQGYIDRGEFVPDEITDSLVKDRLHQEDTQDGFLLDGYPRTLAQVGALDEILLEQGHTLDIVIELVTEREALVERLLKRAEIEGRADDTEDVIRRRMEVYLEQTKPLSRVYEQRGILVEIDGLGTIEEVQERIREAIQGR</sequence>
<dbReference type="RefSeq" id="WP_126704889.1">
    <property type="nucleotide sequence ID" value="NZ_CP034593.1"/>
</dbReference>
<keyword evidence="1 5" id="KW-0808">Transferase</keyword>
<protein>
    <recommendedName>
        <fullName evidence="5 7">Adenylate kinase</fullName>
        <shortName evidence="5">AK</shortName>
        <ecNumber evidence="5 7">2.7.4.3</ecNumber>
    </recommendedName>
    <alternativeName>
        <fullName evidence="5">ATP-AMP transphosphorylase</fullName>
    </alternativeName>
    <alternativeName>
        <fullName evidence="5">ATP:AMP phosphotransferase</fullName>
    </alternativeName>
    <alternativeName>
        <fullName evidence="5">Adenylate monophosphate kinase</fullName>
    </alternativeName>
</protein>
<dbReference type="NCBIfam" id="NF011100">
    <property type="entry name" value="PRK14527.1"/>
    <property type="match status" value="1"/>
</dbReference>
<comment type="domain">
    <text evidence="5">Consists of three domains, a large central CORE domain and two small peripheral domains, NMPbind and LID, which undergo movements during catalysis. The LID domain closes over the site of phosphoryl transfer upon ATP binding. Assembling and dissambling the active center during each catalytic cycle provides an effective means to prevent ATP hydrolysis.</text>
</comment>
<dbReference type="AlphaFoldDB" id="A0A3Q9G9I1"/>
<evidence type="ECO:0000256" key="7">
    <source>
        <dbReference type="RuleBase" id="RU003331"/>
    </source>
</evidence>
<evidence type="ECO:0000313" key="8">
    <source>
        <dbReference type="EMBL" id="AZQ78089.1"/>
    </source>
</evidence>
<keyword evidence="2 5" id="KW-0545">Nucleotide biosynthesis</keyword>
<evidence type="ECO:0000256" key="4">
    <source>
        <dbReference type="ARBA" id="ARBA00022777"/>
    </source>
</evidence>
<dbReference type="NCBIfam" id="NF011104">
    <property type="entry name" value="PRK14531.1"/>
    <property type="match status" value="1"/>
</dbReference>
<dbReference type="UniPathway" id="UPA00588">
    <property type="reaction ID" value="UER00649"/>
</dbReference>
<feature type="binding site" evidence="5">
    <location>
        <position position="90"/>
    </location>
    <ligand>
        <name>AMP</name>
        <dbReference type="ChEBI" id="CHEBI:456215"/>
    </ligand>
</feature>
<comment type="similarity">
    <text evidence="5 6">Belongs to the adenylate kinase family.</text>
</comment>
<dbReference type="NCBIfam" id="NF001381">
    <property type="entry name" value="PRK00279.1-3"/>
    <property type="match status" value="1"/>
</dbReference>
<dbReference type="SUPFAM" id="SSF52540">
    <property type="entry name" value="P-loop containing nucleoside triphosphate hydrolases"/>
    <property type="match status" value="1"/>
</dbReference>
<dbReference type="EC" id="2.7.4.3" evidence="5 7"/>
<dbReference type="Pfam" id="PF00406">
    <property type="entry name" value="ADK"/>
    <property type="match status" value="1"/>
</dbReference>
<comment type="subunit">
    <text evidence="5 7">Monomer.</text>
</comment>
<reference evidence="8 9" key="1">
    <citation type="submission" date="2018-12" db="EMBL/GenBank/DDBJ databases">
        <title>Complete genome sequence of Flaviflexus sp. H23T48.</title>
        <authorList>
            <person name="Bae J.-W."/>
            <person name="Lee J.-Y."/>
        </authorList>
    </citation>
    <scope>NUCLEOTIDE SEQUENCE [LARGE SCALE GENOMIC DNA]</scope>
    <source>
        <strain evidence="8 9">H23T48</strain>
    </source>
</reference>
<comment type="caution">
    <text evidence="5">Lacks conserved residue(s) required for the propagation of feature annotation.</text>
</comment>
<comment type="subcellular location">
    <subcellularLocation>
        <location evidence="5 7">Cytoplasm</location>
    </subcellularLocation>
</comment>
<keyword evidence="5 7" id="KW-0067">ATP-binding</keyword>
<dbReference type="OrthoDB" id="9805030at2"/>
<feature type="binding site" evidence="5">
    <location>
        <position position="142"/>
    </location>
    <ligand>
        <name>AMP</name>
        <dbReference type="ChEBI" id="CHEBI:456215"/>
    </ligand>
</feature>
<dbReference type="Proteomes" id="UP000280344">
    <property type="component" value="Chromosome"/>
</dbReference>
<name>A0A3Q9G9I1_9ACTO</name>
<feature type="binding site" evidence="5">
    <location>
        <position position="131"/>
    </location>
    <ligand>
        <name>AMP</name>
        <dbReference type="ChEBI" id="CHEBI:456215"/>
    </ligand>
</feature>
<comment type="function">
    <text evidence="5">Catalyzes the reversible transfer of the terminal phosphate group between ATP and AMP. Plays an important role in cellular energy homeostasis and in adenine nucleotide metabolism.</text>
</comment>
<feature type="binding site" evidence="5">
    <location>
        <position position="34"/>
    </location>
    <ligand>
        <name>AMP</name>
        <dbReference type="ChEBI" id="CHEBI:456215"/>
    </ligand>
</feature>
<evidence type="ECO:0000256" key="2">
    <source>
        <dbReference type="ARBA" id="ARBA00022727"/>
    </source>
</evidence>
<evidence type="ECO:0000256" key="6">
    <source>
        <dbReference type="RuleBase" id="RU003330"/>
    </source>
</evidence>
<organism evidence="8 9">
    <name type="scientific">Flaviflexus ciconiae</name>
    <dbReference type="NCBI Taxonomy" id="2496867"/>
    <lineage>
        <taxon>Bacteria</taxon>
        <taxon>Bacillati</taxon>
        <taxon>Actinomycetota</taxon>
        <taxon>Actinomycetes</taxon>
        <taxon>Actinomycetales</taxon>
        <taxon>Actinomycetaceae</taxon>
        <taxon>Flaviflexus</taxon>
    </lineage>
</organism>
<comment type="pathway">
    <text evidence="5">Purine metabolism; AMP biosynthesis via salvage pathway; AMP from ADP: step 1/1.</text>
</comment>
<dbReference type="EMBL" id="CP034593">
    <property type="protein sequence ID" value="AZQ78089.1"/>
    <property type="molecule type" value="Genomic_DNA"/>
</dbReference>
<accession>A0A3Q9G9I1</accession>
<dbReference type="GO" id="GO:0005737">
    <property type="term" value="C:cytoplasm"/>
    <property type="evidence" value="ECO:0007669"/>
    <property type="project" value="UniProtKB-SubCell"/>
</dbReference>
<dbReference type="GO" id="GO:0004017">
    <property type="term" value="F:AMP kinase activity"/>
    <property type="evidence" value="ECO:0007669"/>
    <property type="project" value="UniProtKB-UniRule"/>
</dbReference>
<comment type="catalytic activity">
    <reaction evidence="5 7">
        <text>AMP + ATP = 2 ADP</text>
        <dbReference type="Rhea" id="RHEA:12973"/>
        <dbReference type="ChEBI" id="CHEBI:30616"/>
        <dbReference type="ChEBI" id="CHEBI:456215"/>
        <dbReference type="ChEBI" id="CHEBI:456216"/>
        <dbReference type="EC" id="2.7.4.3"/>
    </reaction>
</comment>
<feature type="binding site" evidence="5">
    <location>
        <begin position="55"/>
        <end position="57"/>
    </location>
    <ligand>
        <name>AMP</name>
        <dbReference type="ChEBI" id="CHEBI:456215"/>
    </ligand>
</feature>
<dbReference type="InterPro" id="IPR033690">
    <property type="entry name" value="Adenylat_kinase_CS"/>
</dbReference>
<dbReference type="InterPro" id="IPR027417">
    <property type="entry name" value="P-loop_NTPase"/>
</dbReference>
<dbReference type="NCBIfam" id="NF011101">
    <property type="entry name" value="PRK14528.1"/>
    <property type="match status" value="1"/>
</dbReference>
<feature type="binding site" evidence="5">
    <location>
        <begin position="83"/>
        <end position="86"/>
    </location>
    <ligand>
        <name>AMP</name>
        <dbReference type="ChEBI" id="CHEBI:456215"/>
    </ligand>
</feature>
<feature type="region of interest" description="NMP" evidence="5">
    <location>
        <begin position="28"/>
        <end position="57"/>
    </location>
</feature>
<dbReference type="KEGG" id="flh:EJ997_00905"/>
<evidence type="ECO:0000313" key="9">
    <source>
        <dbReference type="Proteomes" id="UP000280344"/>
    </source>
</evidence>
<feature type="binding site" evidence="5">
    <location>
        <begin position="8"/>
        <end position="13"/>
    </location>
    <ligand>
        <name>ATP</name>
        <dbReference type="ChEBI" id="CHEBI:30616"/>
    </ligand>
</feature>
<feature type="binding site" evidence="5">
    <location>
        <position position="170"/>
    </location>
    <ligand>
        <name>ATP</name>
        <dbReference type="ChEBI" id="CHEBI:30616"/>
    </ligand>
</feature>